<gene>
    <name evidence="2" type="ORF">AB3N04_06050</name>
</gene>
<feature type="transmembrane region" description="Helical" evidence="1">
    <location>
        <begin position="12"/>
        <end position="39"/>
    </location>
</feature>
<name>A0AB39BW31_9BACI</name>
<reference evidence="2" key="1">
    <citation type="submission" date="2024-07" db="EMBL/GenBank/DDBJ databases">
        <title>Identification and characteristics of an arsenic-resistant bacterial isolate, which belongs to a novel species.</title>
        <authorList>
            <person name="Juszczyk A."/>
            <person name="Kowalczyk A."/>
            <person name="Was K."/>
            <person name="Kosowicz W."/>
            <person name="Budzyn A."/>
            <person name="Latowski D."/>
        </authorList>
    </citation>
    <scope>NUCLEOTIDE SEQUENCE</scope>
    <source>
        <strain evidence="2">As8PL</strain>
    </source>
</reference>
<accession>A0AB39BW31</accession>
<keyword evidence="1" id="KW-1133">Transmembrane helix</keyword>
<proteinExistence type="predicted"/>
<evidence type="ECO:0000313" key="2">
    <source>
        <dbReference type="EMBL" id="XDI37873.1"/>
    </source>
</evidence>
<sequence>MNERAKKSKGLSTPMAIVAIVLGFSILVPMLSILFVFFLE</sequence>
<organism evidence="2">
    <name type="scientific">Alkalihalophilus sp. As8PL</name>
    <dbReference type="NCBI Taxonomy" id="3237103"/>
    <lineage>
        <taxon>Bacteria</taxon>
        <taxon>Bacillati</taxon>
        <taxon>Bacillota</taxon>
        <taxon>Bacilli</taxon>
        <taxon>Bacillales</taxon>
        <taxon>Bacillaceae</taxon>
        <taxon>Alkalihalophilus</taxon>
    </lineage>
</organism>
<dbReference type="RefSeq" id="WP_368505200.1">
    <property type="nucleotide sequence ID" value="NZ_CP162551.1"/>
</dbReference>
<protein>
    <submittedName>
        <fullName evidence="2">Uncharacterized protein</fullName>
    </submittedName>
</protein>
<keyword evidence="1" id="KW-0472">Membrane</keyword>
<evidence type="ECO:0000256" key="1">
    <source>
        <dbReference type="SAM" id="Phobius"/>
    </source>
</evidence>
<dbReference type="EMBL" id="CP162551">
    <property type="protein sequence ID" value="XDI37873.1"/>
    <property type="molecule type" value="Genomic_DNA"/>
</dbReference>
<dbReference type="AlphaFoldDB" id="A0AB39BW31"/>
<keyword evidence="1" id="KW-0812">Transmembrane</keyword>